<dbReference type="PANTHER" id="PTHR48100:SF1">
    <property type="entry name" value="HISTIDINE PHOSPHATASE FAMILY PROTEIN-RELATED"/>
    <property type="match status" value="1"/>
</dbReference>
<dbReference type="RefSeq" id="WP_256613510.1">
    <property type="nucleotide sequence ID" value="NZ_JANIBK010000005.1"/>
</dbReference>
<evidence type="ECO:0000313" key="2">
    <source>
        <dbReference type="Proteomes" id="UP001524586"/>
    </source>
</evidence>
<dbReference type="Pfam" id="PF00300">
    <property type="entry name" value="His_Phos_1"/>
    <property type="match status" value="1"/>
</dbReference>
<reference evidence="1 2" key="1">
    <citation type="submission" date="2022-07" db="EMBL/GenBank/DDBJ databases">
        <title>Methylomonas rivi sp. nov., Methylomonas rosea sp. nov., Methylomonas aureus sp. nov. and Methylomonas subterranea sp. nov., four novel methanotrophs isolated from a freshwater creek and the deep terrestrial subsurface.</title>
        <authorList>
            <person name="Abin C."/>
            <person name="Sankaranarayanan K."/>
            <person name="Garner C."/>
            <person name="Sindelar R."/>
            <person name="Kotary K."/>
            <person name="Garner R."/>
            <person name="Barclay S."/>
            <person name="Lawson P."/>
            <person name="Krumholz L."/>
        </authorList>
    </citation>
    <scope>NUCLEOTIDE SEQUENCE [LARGE SCALE GENOMIC DNA]</scope>
    <source>
        <strain evidence="1 2">WSC-6</strain>
    </source>
</reference>
<dbReference type="InterPro" id="IPR029033">
    <property type="entry name" value="His_PPase_superfam"/>
</dbReference>
<evidence type="ECO:0000313" key="1">
    <source>
        <dbReference type="EMBL" id="MCQ8127194.1"/>
    </source>
</evidence>
<organism evidence="1 2">
    <name type="scientific">Methylomonas rivi</name>
    <dbReference type="NCBI Taxonomy" id="2952226"/>
    <lineage>
        <taxon>Bacteria</taxon>
        <taxon>Pseudomonadati</taxon>
        <taxon>Pseudomonadota</taxon>
        <taxon>Gammaproteobacteria</taxon>
        <taxon>Methylococcales</taxon>
        <taxon>Methylococcaceae</taxon>
        <taxon>Methylomonas</taxon>
    </lineage>
</organism>
<accession>A0ABT1U059</accession>
<dbReference type="PANTHER" id="PTHR48100">
    <property type="entry name" value="BROAD-SPECIFICITY PHOSPHATASE YOR283W-RELATED"/>
    <property type="match status" value="1"/>
</dbReference>
<dbReference type="PIRSF" id="PIRSF000709">
    <property type="entry name" value="6PFK_2-Ptase"/>
    <property type="match status" value="1"/>
</dbReference>
<dbReference type="SUPFAM" id="SSF53254">
    <property type="entry name" value="Phosphoglycerate mutase-like"/>
    <property type="match status" value="1"/>
</dbReference>
<keyword evidence="2" id="KW-1185">Reference proteome</keyword>
<sequence>MSTVKLQQTAIDLLRHGEVRGEACFRGRTDDPLTELGWRQMFRQCRGRQWQVVVSSPLSRCAAFASAWAREQKTEIAIEPAWAELDFGDWEGLSAEQINRMSPHALQSFYRQPLDFTPPNAESYSHFSTRVRHAWDELLNKHAGQTVLVVTHAGVVRTLYSQLLNFPPRHGFQIDVPHACLTRFSCFDDEHGRFVQLNFHKPI</sequence>
<dbReference type="Proteomes" id="UP001524586">
    <property type="component" value="Unassembled WGS sequence"/>
</dbReference>
<dbReference type="InterPro" id="IPR013078">
    <property type="entry name" value="His_Pase_superF_clade-1"/>
</dbReference>
<dbReference type="InterPro" id="IPR050275">
    <property type="entry name" value="PGM_Phosphatase"/>
</dbReference>
<gene>
    <name evidence="1" type="ORF">NP596_01890</name>
</gene>
<proteinExistence type="predicted"/>
<protein>
    <submittedName>
        <fullName evidence="1">Alpha-ribazole phosphatase family protein</fullName>
    </submittedName>
</protein>
<dbReference type="SMART" id="SM00855">
    <property type="entry name" value="PGAM"/>
    <property type="match status" value="1"/>
</dbReference>
<name>A0ABT1U059_9GAMM</name>
<comment type="caution">
    <text evidence="1">The sequence shown here is derived from an EMBL/GenBank/DDBJ whole genome shotgun (WGS) entry which is preliminary data.</text>
</comment>
<dbReference type="CDD" id="cd07067">
    <property type="entry name" value="HP_PGM_like"/>
    <property type="match status" value="1"/>
</dbReference>
<dbReference type="Gene3D" id="3.40.50.1240">
    <property type="entry name" value="Phosphoglycerate mutase-like"/>
    <property type="match status" value="1"/>
</dbReference>
<dbReference type="EMBL" id="JANIBK010000005">
    <property type="protein sequence ID" value="MCQ8127194.1"/>
    <property type="molecule type" value="Genomic_DNA"/>
</dbReference>